<protein>
    <recommendedName>
        <fullName evidence="3">DUF4258 domain-containing protein</fullName>
    </recommendedName>
</protein>
<dbReference type="AlphaFoldDB" id="A0A062UZ52"/>
<reference evidence="1 2" key="1">
    <citation type="journal article" date="2013" name="Nature">
        <title>Anaerobic oxidation of methane coupled to nitrate reduction in a novel archaeal lineage.</title>
        <authorList>
            <person name="Haroon M.F."/>
            <person name="Hu S."/>
            <person name="Shi Y."/>
            <person name="Imelfort M."/>
            <person name="Keller J."/>
            <person name="Hugenholtz P."/>
            <person name="Yuan Z."/>
            <person name="Tyson G.W."/>
        </authorList>
    </citation>
    <scope>NUCLEOTIDE SEQUENCE [LARGE SCALE GENOMIC DNA]</scope>
    <source>
        <strain evidence="1 2">ANME-2d</strain>
    </source>
</reference>
<evidence type="ECO:0000313" key="2">
    <source>
        <dbReference type="Proteomes" id="UP000027153"/>
    </source>
</evidence>
<proteinExistence type="predicted"/>
<dbReference type="EMBL" id="JMIY01000003">
    <property type="protein sequence ID" value="KCZ72211.1"/>
    <property type="molecule type" value="Genomic_DNA"/>
</dbReference>
<dbReference type="Pfam" id="PF14076">
    <property type="entry name" value="DUF4258"/>
    <property type="match status" value="1"/>
</dbReference>
<comment type="caution">
    <text evidence="1">The sequence shown here is derived from an EMBL/GenBank/DDBJ whole genome shotgun (WGS) entry which is preliminary data.</text>
</comment>
<dbReference type="InterPro" id="IPR025354">
    <property type="entry name" value="DUF4258"/>
</dbReference>
<dbReference type="Proteomes" id="UP000027153">
    <property type="component" value="Unassembled WGS sequence"/>
</dbReference>
<organism evidence="1 2">
    <name type="scientific">Candidatus Methanoperedens nitratireducens</name>
    <dbReference type="NCBI Taxonomy" id="1392998"/>
    <lineage>
        <taxon>Archaea</taxon>
        <taxon>Methanobacteriati</taxon>
        <taxon>Methanobacteriota</taxon>
        <taxon>Stenosarchaea group</taxon>
        <taxon>Methanomicrobia</taxon>
        <taxon>Methanosarcinales</taxon>
        <taxon>ANME-2 cluster</taxon>
        <taxon>Candidatus Methanoperedentaceae</taxon>
        <taxon>Candidatus Methanoperedens</taxon>
    </lineage>
</organism>
<evidence type="ECO:0000313" key="1">
    <source>
        <dbReference type="EMBL" id="KCZ72211.1"/>
    </source>
</evidence>
<keyword evidence="2" id="KW-1185">Reference proteome</keyword>
<sequence length="93" mass="10842">MDFDCSQHAEMKLKERKISKSEAEDIIKNPESVFLDIETGNLVAVGERKSRPGHRLIIVYSSGERIKLITVIDTSRMEIIKMREKRGRWVRIK</sequence>
<gene>
    <name evidence="1" type="ORF">ANME2D_01615</name>
</gene>
<evidence type="ECO:0008006" key="3">
    <source>
        <dbReference type="Google" id="ProtNLM"/>
    </source>
</evidence>
<accession>A0A062UZ52</accession>
<name>A0A062UZ52_9EURY</name>